<dbReference type="InterPro" id="IPR017540">
    <property type="entry name" value="Exosortase-1"/>
</dbReference>
<evidence type="ECO:0000256" key="4">
    <source>
        <dbReference type="ARBA" id="ARBA00022692"/>
    </source>
</evidence>
<evidence type="ECO:0000256" key="2">
    <source>
        <dbReference type="ARBA" id="ARBA00022475"/>
    </source>
</evidence>
<feature type="transmembrane region" description="Helical" evidence="8">
    <location>
        <begin position="39"/>
        <end position="61"/>
    </location>
</feature>
<feature type="domain" description="Methanolan biosynthesis EpsI" evidence="9">
    <location>
        <begin position="309"/>
        <end position="486"/>
    </location>
</feature>
<feature type="transmembrane region" description="Helical" evidence="8">
    <location>
        <begin position="12"/>
        <end position="33"/>
    </location>
</feature>
<evidence type="ECO:0000256" key="8">
    <source>
        <dbReference type="SAM" id="Phobius"/>
    </source>
</evidence>
<dbReference type="EMBL" id="CP157743">
    <property type="protein sequence ID" value="XBS18858.1"/>
    <property type="molecule type" value="Genomic_DNA"/>
</dbReference>
<feature type="transmembrane region" description="Helical" evidence="8">
    <location>
        <begin position="104"/>
        <end position="134"/>
    </location>
</feature>
<keyword evidence="4 8" id="KW-0812">Transmembrane</keyword>
<dbReference type="Pfam" id="PF11984">
    <property type="entry name" value="DUF3485"/>
    <property type="match status" value="1"/>
</dbReference>
<keyword evidence="7 8" id="KW-0472">Membrane</keyword>
<sequence>MKMMQDVPQHWRPTMVGTAVVTLLSAIIFYDTWVSIVRIWWRSDTFTHGFLIIPISLWLIWTNRHHYRALRPGISGSVVTVIFACGLVWLLADLSNVQVIRQYAAVALLISALWMLLGHRVAFNMMMPLGFLLFMVPNGEDLIPPLMNYTANFTVWMLRLTGLSVYKEGLNFTLTSGNWSVVEGCSGLRYLIASITLGFVYAYLTYNQYWKRVVFVLLAIIVPIIANGFRAYMIVMIAHYSDMKLALGVDHYIYGGVFFGLVMLLLFFLGSFWRDPPLQQFDAEKKRRVGGRHEQRANYRPLLFPLVTVLIAFSLWPLTSAWMKHQQADRADIRQSFATLHAMGWQETPDPLWGWKAQFNGPTTESYRYFSNGEHKLGIYQAAFADEHEGGGELVNSQNLVVRQKDPVWKQITSGQVEIITEYGTVTVNEYVIRSQFHQLHLLRWHQVGAKATGSPYLAKLHQMIKLLTADSSREQQVVLFTETSEYDYDKTREMLKGVAVNWIKND</sequence>
<evidence type="ECO:0000256" key="5">
    <source>
        <dbReference type="ARBA" id="ARBA00022801"/>
    </source>
</evidence>
<evidence type="ECO:0000313" key="10">
    <source>
        <dbReference type="EMBL" id="XBS18858.1"/>
    </source>
</evidence>
<dbReference type="InterPro" id="IPR014263">
    <property type="entry name" value="Methanolan_biosynth_EpsI"/>
</dbReference>
<dbReference type="GO" id="GO:0005886">
    <property type="term" value="C:plasma membrane"/>
    <property type="evidence" value="ECO:0007669"/>
    <property type="project" value="UniProtKB-SubCell"/>
</dbReference>
<keyword evidence="2" id="KW-1003">Cell membrane</keyword>
<comment type="subcellular location">
    <subcellularLocation>
        <location evidence="1">Cell membrane</location>
        <topology evidence="1">Multi-pass membrane protein</topology>
    </subcellularLocation>
</comment>
<dbReference type="KEGG" id="mech:Q9L42_010770"/>
<feature type="transmembrane region" description="Helical" evidence="8">
    <location>
        <begin position="252"/>
        <end position="273"/>
    </location>
</feature>
<evidence type="ECO:0000256" key="7">
    <source>
        <dbReference type="ARBA" id="ARBA00023136"/>
    </source>
</evidence>
<dbReference type="GO" id="GO:0006508">
    <property type="term" value="P:proteolysis"/>
    <property type="evidence" value="ECO:0007669"/>
    <property type="project" value="UniProtKB-KW"/>
</dbReference>
<protein>
    <submittedName>
        <fullName evidence="10">Exosortase A</fullName>
        <ecNumber evidence="10">3.4.22.-</ecNumber>
    </submittedName>
</protein>
<feature type="transmembrane region" description="Helical" evidence="8">
    <location>
        <begin position="302"/>
        <end position="323"/>
    </location>
</feature>
<accession>A0AAU7NPH4</accession>
<dbReference type="RefSeq" id="WP_349431051.1">
    <property type="nucleotide sequence ID" value="NZ_CP157743.1"/>
</dbReference>
<dbReference type="InterPro" id="IPR026392">
    <property type="entry name" value="Exo/Archaeosortase_dom"/>
</dbReference>
<evidence type="ECO:0000313" key="11">
    <source>
        <dbReference type="Proteomes" id="UP001225378"/>
    </source>
</evidence>
<dbReference type="Proteomes" id="UP001225378">
    <property type="component" value="Chromosome"/>
</dbReference>
<dbReference type="Pfam" id="PF09721">
    <property type="entry name" value="Exosortase_EpsH"/>
    <property type="match status" value="1"/>
</dbReference>
<dbReference type="NCBIfam" id="TIGR02914">
    <property type="entry name" value="EpsI_fam"/>
    <property type="match status" value="1"/>
</dbReference>
<keyword evidence="11" id="KW-1185">Reference proteome</keyword>
<proteinExistence type="predicted"/>
<keyword evidence="5 10" id="KW-0378">Hydrolase</keyword>
<dbReference type="EC" id="3.4.22.-" evidence="10"/>
<evidence type="ECO:0000256" key="1">
    <source>
        <dbReference type="ARBA" id="ARBA00004651"/>
    </source>
</evidence>
<reference evidence="10 11" key="1">
    <citation type="journal article" date="2024" name="Microbiology">
        <title>Methylomarinum rosea sp. nov., a novel halophilic methanotrophic bacterium from the hypersaline Lake Elton.</title>
        <authorList>
            <person name="Suleimanov R.Z."/>
            <person name="Oshkin I.Y."/>
            <person name="Danilova O.V."/>
            <person name="Suzina N.E."/>
            <person name="Dedysh S.N."/>
        </authorList>
    </citation>
    <scope>NUCLEOTIDE SEQUENCE [LARGE SCALE GENOMIC DNA]</scope>
    <source>
        <strain evidence="10 11">Ch1-1</strain>
    </source>
</reference>
<gene>
    <name evidence="10" type="primary">xrtA</name>
    <name evidence="10" type="ORF">Q9L42_010770</name>
</gene>
<evidence type="ECO:0000256" key="3">
    <source>
        <dbReference type="ARBA" id="ARBA00022670"/>
    </source>
</evidence>
<organism evidence="10 11">
    <name type="scientific">Methylomarinum roseum</name>
    <dbReference type="NCBI Taxonomy" id="3067653"/>
    <lineage>
        <taxon>Bacteria</taxon>
        <taxon>Pseudomonadati</taxon>
        <taxon>Pseudomonadota</taxon>
        <taxon>Gammaproteobacteria</taxon>
        <taxon>Methylococcales</taxon>
        <taxon>Methylococcaceae</taxon>
        <taxon>Methylomarinum</taxon>
    </lineage>
</organism>
<name>A0AAU7NPH4_9GAMM</name>
<evidence type="ECO:0000256" key="6">
    <source>
        <dbReference type="ARBA" id="ARBA00022989"/>
    </source>
</evidence>
<feature type="transmembrane region" description="Helical" evidence="8">
    <location>
        <begin position="186"/>
        <end position="206"/>
    </location>
</feature>
<dbReference type="NCBIfam" id="TIGR02602">
    <property type="entry name" value="8TM_EpsH"/>
    <property type="match status" value="1"/>
</dbReference>
<dbReference type="AlphaFoldDB" id="A0AAU7NPH4"/>
<dbReference type="InterPro" id="IPR013426">
    <property type="entry name" value="EpsH-like"/>
</dbReference>
<evidence type="ECO:0000259" key="9">
    <source>
        <dbReference type="Pfam" id="PF11984"/>
    </source>
</evidence>
<dbReference type="GO" id="GO:0008233">
    <property type="term" value="F:peptidase activity"/>
    <property type="evidence" value="ECO:0007669"/>
    <property type="project" value="UniProtKB-KW"/>
</dbReference>
<dbReference type="NCBIfam" id="TIGR04178">
    <property type="entry name" value="exo_archaeo"/>
    <property type="match status" value="1"/>
</dbReference>
<dbReference type="NCBIfam" id="TIGR03109">
    <property type="entry name" value="exosort_XrtA"/>
    <property type="match status" value="1"/>
</dbReference>
<keyword evidence="6 8" id="KW-1133">Transmembrane helix</keyword>
<feature type="transmembrane region" description="Helical" evidence="8">
    <location>
        <begin position="73"/>
        <end position="92"/>
    </location>
</feature>
<dbReference type="InterPro" id="IPR019127">
    <property type="entry name" value="Exosortase"/>
</dbReference>
<feature type="transmembrane region" description="Helical" evidence="8">
    <location>
        <begin position="213"/>
        <end position="240"/>
    </location>
</feature>
<keyword evidence="3" id="KW-0645">Protease</keyword>